<dbReference type="InterPro" id="IPR000961">
    <property type="entry name" value="AGC-kinase_C"/>
</dbReference>
<proteinExistence type="inferred from homology"/>
<keyword evidence="2" id="KW-0597">Phosphoprotein</keyword>
<dbReference type="InterPro" id="IPR008271">
    <property type="entry name" value="Ser/Thr_kinase_AS"/>
</dbReference>
<dbReference type="EMBL" id="CAJJDN010000047">
    <property type="protein sequence ID" value="CAD8084997.1"/>
    <property type="molecule type" value="Genomic_DNA"/>
</dbReference>
<evidence type="ECO:0000256" key="4">
    <source>
        <dbReference type="ARBA" id="ARBA00022741"/>
    </source>
</evidence>
<dbReference type="AlphaFoldDB" id="A0A8S1MV66"/>
<dbReference type="InterPro" id="IPR045270">
    <property type="entry name" value="STKc_AGC"/>
</dbReference>
<organism evidence="12 13">
    <name type="scientific">Paramecium sonneborni</name>
    <dbReference type="NCBI Taxonomy" id="65129"/>
    <lineage>
        <taxon>Eukaryota</taxon>
        <taxon>Sar</taxon>
        <taxon>Alveolata</taxon>
        <taxon>Ciliophora</taxon>
        <taxon>Intramacronucleata</taxon>
        <taxon>Oligohymenophorea</taxon>
        <taxon>Peniculida</taxon>
        <taxon>Parameciidae</taxon>
        <taxon>Paramecium</taxon>
    </lineage>
</organism>
<protein>
    <submittedName>
        <fullName evidence="12">Uncharacterized protein</fullName>
    </submittedName>
</protein>
<dbReference type="OrthoDB" id="3638488at2759"/>
<dbReference type="PROSITE" id="PS00108">
    <property type="entry name" value="PROTEIN_KINASE_ST"/>
    <property type="match status" value="1"/>
</dbReference>
<keyword evidence="1 8" id="KW-0723">Serine/threonine-protein kinase</keyword>
<dbReference type="PANTHER" id="PTHR24351">
    <property type="entry name" value="RIBOSOMAL PROTEIN S6 KINASE"/>
    <property type="match status" value="1"/>
</dbReference>
<evidence type="ECO:0000313" key="12">
    <source>
        <dbReference type="EMBL" id="CAD8084997.1"/>
    </source>
</evidence>
<keyword evidence="3" id="KW-0808">Transferase</keyword>
<sequence length="343" mass="40137">MGNQCQGRDEEKTQKSNKALTQTMQTKKPKISIQDFKKIKKLGQGAYGSVFLVDYKSQQYAMKEIAKSRIQRESTKNHIESERQILSQTKSQYLVELKYAFQDDKNLYLIVNYVKGGELFYHIREAGYFNLEVCKFYSAQIFMALQDLHNQNIIYRDLKPENILLDEKGHVVLTDFGLCKQLLNDELTKSMCGTPEYLAPEVITSSNGYSFEVDYYSLGCIIYEMLTGKPPFYSTNKRQMFQDRLNKQVQLPDTFDETVRSLIKGLLEIDPQQRLQGNQLKEHTFFEDINFDELRSVKPPYNFDSQTSRYFEQFTNKTAFIITQSIKPNKNFLEFPGFTYEKN</sequence>
<dbReference type="Pfam" id="PF00069">
    <property type="entry name" value="Pkinase"/>
    <property type="match status" value="1"/>
</dbReference>
<feature type="region of interest" description="Disordered" evidence="9">
    <location>
        <begin position="1"/>
        <end position="26"/>
    </location>
</feature>
<keyword evidence="6 7" id="KW-0067">ATP-binding</keyword>
<keyword evidence="5" id="KW-0418">Kinase</keyword>
<evidence type="ECO:0000259" key="11">
    <source>
        <dbReference type="PROSITE" id="PS51285"/>
    </source>
</evidence>
<evidence type="ECO:0000259" key="10">
    <source>
        <dbReference type="PROSITE" id="PS50011"/>
    </source>
</evidence>
<dbReference type="SMART" id="SM00220">
    <property type="entry name" value="S_TKc"/>
    <property type="match status" value="1"/>
</dbReference>
<keyword evidence="4 7" id="KW-0547">Nucleotide-binding</keyword>
<evidence type="ECO:0000256" key="5">
    <source>
        <dbReference type="ARBA" id="ARBA00022777"/>
    </source>
</evidence>
<evidence type="ECO:0000256" key="7">
    <source>
        <dbReference type="PROSITE-ProRule" id="PRU10141"/>
    </source>
</evidence>
<evidence type="ECO:0000256" key="1">
    <source>
        <dbReference type="ARBA" id="ARBA00022527"/>
    </source>
</evidence>
<dbReference type="FunFam" id="1.10.510.10:FF:000008">
    <property type="entry name" value="Non-specific serine/threonine protein kinase"/>
    <property type="match status" value="1"/>
</dbReference>
<keyword evidence="13" id="KW-1185">Reference proteome</keyword>
<accession>A0A8S1MV66</accession>
<dbReference type="PROSITE" id="PS51285">
    <property type="entry name" value="AGC_KINASE_CTER"/>
    <property type="match status" value="1"/>
</dbReference>
<feature type="compositionally biased region" description="Polar residues" evidence="9">
    <location>
        <begin position="16"/>
        <end position="26"/>
    </location>
</feature>
<name>A0A8S1MV66_9CILI</name>
<gene>
    <name evidence="12" type="ORF">PSON_ATCC_30995.1.T0470287</name>
</gene>
<evidence type="ECO:0000256" key="3">
    <source>
        <dbReference type="ARBA" id="ARBA00022679"/>
    </source>
</evidence>
<evidence type="ECO:0000256" key="6">
    <source>
        <dbReference type="ARBA" id="ARBA00022840"/>
    </source>
</evidence>
<dbReference type="Proteomes" id="UP000692954">
    <property type="component" value="Unassembled WGS sequence"/>
</dbReference>
<evidence type="ECO:0000256" key="9">
    <source>
        <dbReference type="SAM" id="MobiDB-lite"/>
    </source>
</evidence>
<dbReference type="PROSITE" id="PS50011">
    <property type="entry name" value="PROTEIN_KINASE_DOM"/>
    <property type="match status" value="1"/>
</dbReference>
<feature type="domain" description="Protein kinase" evidence="10">
    <location>
        <begin position="36"/>
        <end position="286"/>
    </location>
</feature>
<reference evidence="12" key="1">
    <citation type="submission" date="2021-01" db="EMBL/GenBank/DDBJ databases">
        <authorList>
            <consortium name="Genoscope - CEA"/>
            <person name="William W."/>
        </authorList>
    </citation>
    <scope>NUCLEOTIDE SEQUENCE</scope>
</reference>
<evidence type="ECO:0000313" key="13">
    <source>
        <dbReference type="Proteomes" id="UP000692954"/>
    </source>
</evidence>
<dbReference type="GO" id="GO:0004674">
    <property type="term" value="F:protein serine/threonine kinase activity"/>
    <property type="evidence" value="ECO:0007669"/>
    <property type="project" value="UniProtKB-KW"/>
</dbReference>
<dbReference type="GO" id="GO:0005524">
    <property type="term" value="F:ATP binding"/>
    <property type="evidence" value="ECO:0007669"/>
    <property type="project" value="UniProtKB-UniRule"/>
</dbReference>
<feature type="domain" description="AGC-kinase C-terminal" evidence="11">
    <location>
        <begin position="287"/>
        <end position="343"/>
    </location>
</feature>
<dbReference type="InterPro" id="IPR000719">
    <property type="entry name" value="Prot_kinase_dom"/>
</dbReference>
<dbReference type="InterPro" id="IPR017441">
    <property type="entry name" value="Protein_kinase_ATP_BS"/>
</dbReference>
<dbReference type="CDD" id="cd05123">
    <property type="entry name" value="STKc_AGC"/>
    <property type="match status" value="1"/>
</dbReference>
<feature type="binding site" evidence="7">
    <location>
        <position position="63"/>
    </location>
    <ligand>
        <name>ATP</name>
        <dbReference type="ChEBI" id="CHEBI:30616"/>
    </ligand>
</feature>
<dbReference type="FunFam" id="3.30.200.20:FF:000042">
    <property type="entry name" value="Aurora kinase A"/>
    <property type="match status" value="1"/>
</dbReference>
<evidence type="ECO:0000256" key="8">
    <source>
        <dbReference type="RuleBase" id="RU000304"/>
    </source>
</evidence>
<evidence type="ECO:0000256" key="2">
    <source>
        <dbReference type="ARBA" id="ARBA00022553"/>
    </source>
</evidence>
<dbReference type="PROSITE" id="PS00107">
    <property type="entry name" value="PROTEIN_KINASE_ATP"/>
    <property type="match status" value="1"/>
</dbReference>
<comment type="similarity">
    <text evidence="8">Belongs to the protein kinase superfamily.</text>
</comment>
<comment type="caution">
    <text evidence="12">The sequence shown here is derived from an EMBL/GenBank/DDBJ whole genome shotgun (WGS) entry which is preliminary data.</text>
</comment>